<gene>
    <name evidence="2" type="ORF">AA23TX_07580</name>
</gene>
<evidence type="ECO:0000256" key="1">
    <source>
        <dbReference type="SAM" id="MobiDB-lite"/>
    </source>
</evidence>
<protein>
    <recommendedName>
        <fullName evidence="4">S-adenosyl methyltransferase</fullName>
    </recommendedName>
</protein>
<accession>A0A6I8M4V6</accession>
<organism evidence="2 3">
    <name type="scientific">Amycolatopsis camponoti</name>
    <dbReference type="NCBI Taxonomy" id="2606593"/>
    <lineage>
        <taxon>Bacteria</taxon>
        <taxon>Bacillati</taxon>
        <taxon>Actinomycetota</taxon>
        <taxon>Actinomycetes</taxon>
        <taxon>Pseudonocardiales</taxon>
        <taxon>Pseudonocardiaceae</taxon>
        <taxon>Amycolatopsis</taxon>
    </lineage>
</organism>
<dbReference type="Gene3D" id="3.40.50.150">
    <property type="entry name" value="Vaccinia Virus protein VP39"/>
    <property type="match status" value="1"/>
</dbReference>
<dbReference type="InterPro" id="IPR029063">
    <property type="entry name" value="SAM-dependent_MTases_sf"/>
</dbReference>
<evidence type="ECO:0000313" key="3">
    <source>
        <dbReference type="Proteomes" id="UP000399805"/>
    </source>
</evidence>
<dbReference type="EMBL" id="CABVGP010000003">
    <property type="protein sequence ID" value="VVJ22663.1"/>
    <property type="molecule type" value="Genomic_DNA"/>
</dbReference>
<sequence>MTAPGNATTTGLHHKKVGVDLESPRRDPVGDYLLGGSINSAADRAFAADLVAAHPKLPQLTATAARWDHDAAQLMLDQGTGHFLILGTGGMPLWASHTTLASLHAARARIVVLEHDPITRHLHDLVDGGDAADRALVLHVPAERHHVLPQLPEVAELLASGTPVGILATGLLRPAGITLATILSLLTAAPPGSWLALTQLTTGHPDNDIAGVAARFADAGIPIAVAAPRAFDAAIAPFRLRSTVDEGDAAETPSPSTAPGMQTMLLTANAAASTGRTP</sequence>
<dbReference type="RefSeq" id="WP_196425746.1">
    <property type="nucleotide sequence ID" value="NZ_CABVGP010000003.1"/>
</dbReference>
<proteinExistence type="predicted"/>
<name>A0A6I8M4V6_9PSEU</name>
<dbReference type="Proteomes" id="UP000399805">
    <property type="component" value="Unassembled WGS sequence"/>
</dbReference>
<feature type="compositionally biased region" description="Polar residues" evidence="1">
    <location>
        <begin position="1"/>
        <end position="11"/>
    </location>
</feature>
<dbReference type="AlphaFoldDB" id="A0A6I8M4V6"/>
<dbReference type="SUPFAM" id="SSF53335">
    <property type="entry name" value="S-adenosyl-L-methionine-dependent methyltransferases"/>
    <property type="match status" value="1"/>
</dbReference>
<evidence type="ECO:0008006" key="4">
    <source>
        <dbReference type="Google" id="ProtNLM"/>
    </source>
</evidence>
<keyword evidence="3" id="KW-1185">Reference proteome</keyword>
<evidence type="ECO:0000313" key="2">
    <source>
        <dbReference type="EMBL" id="VVJ22663.1"/>
    </source>
</evidence>
<dbReference type="Pfam" id="PF04672">
    <property type="entry name" value="Methyltransf_19"/>
    <property type="match status" value="1"/>
</dbReference>
<feature type="region of interest" description="Disordered" evidence="1">
    <location>
        <begin position="1"/>
        <end position="21"/>
    </location>
</feature>
<dbReference type="InterPro" id="IPR006764">
    <property type="entry name" value="SAM_dep_MeTrfase_SAV2177_type"/>
</dbReference>
<reference evidence="2 3" key="1">
    <citation type="submission" date="2019-09" db="EMBL/GenBank/DDBJ databases">
        <authorList>
            <person name="Leyn A S."/>
        </authorList>
    </citation>
    <scope>NUCLEOTIDE SEQUENCE [LARGE SCALE GENOMIC DNA]</scope>
    <source>
        <strain evidence="2">AA231_1</strain>
    </source>
</reference>